<dbReference type="HAMAP" id="MF_01456">
    <property type="entry name" value="NDH1_NuoK"/>
    <property type="match status" value="1"/>
</dbReference>
<dbReference type="EC" id="7.1.1.-" evidence="11"/>
<comment type="catalytic activity">
    <reaction evidence="11">
        <text>a quinone + NADH + 5 H(+)(in) = a quinol + NAD(+) + 4 H(+)(out)</text>
        <dbReference type="Rhea" id="RHEA:57888"/>
        <dbReference type="ChEBI" id="CHEBI:15378"/>
        <dbReference type="ChEBI" id="CHEBI:24646"/>
        <dbReference type="ChEBI" id="CHEBI:57540"/>
        <dbReference type="ChEBI" id="CHEBI:57945"/>
        <dbReference type="ChEBI" id="CHEBI:132124"/>
    </reaction>
</comment>
<gene>
    <name evidence="11" type="primary">nuoK</name>
    <name evidence="12" type="ORF">SAMN05421825_0979</name>
</gene>
<dbReference type="EMBL" id="FNBH01000001">
    <property type="protein sequence ID" value="SDF07323.1"/>
    <property type="molecule type" value="Genomic_DNA"/>
</dbReference>
<evidence type="ECO:0000256" key="6">
    <source>
        <dbReference type="ARBA" id="ARBA00022719"/>
    </source>
</evidence>
<evidence type="ECO:0000256" key="8">
    <source>
        <dbReference type="ARBA" id="ARBA00022989"/>
    </source>
</evidence>
<sequence length="110" mass="11885">MGGDVNTFIQQIPLEYFIILSTVLFCLGVLGVLIRKNAIVILGCVELMLNSVNLLLAAFSAYKGDGNGQLLVFFIMVVAAAEVAVGLAIIAMMYRNTRSVDVSIFNKLRG</sequence>
<evidence type="ECO:0000256" key="4">
    <source>
        <dbReference type="ARBA" id="ARBA00022448"/>
    </source>
</evidence>
<dbReference type="FunFam" id="1.10.287.3510:FF:000001">
    <property type="entry name" value="NADH-quinone oxidoreductase subunit K"/>
    <property type="match status" value="1"/>
</dbReference>
<dbReference type="NCBIfam" id="NF004323">
    <property type="entry name" value="PRK05715.1-5"/>
    <property type="match status" value="1"/>
</dbReference>
<evidence type="ECO:0000256" key="7">
    <source>
        <dbReference type="ARBA" id="ARBA00022967"/>
    </source>
</evidence>
<dbReference type="InterPro" id="IPR001133">
    <property type="entry name" value="NADH_UbQ_OxRdtase_chain4L/K"/>
</dbReference>
<evidence type="ECO:0000256" key="9">
    <source>
        <dbReference type="ARBA" id="ARBA00023027"/>
    </source>
</evidence>
<dbReference type="GO" id="GO:0048038">
    <property type="term" value="F:quinone binding"/>
    <property type="evidence" value="ECO:0007669"/>
    <property type="project" value="UniProtKB-KW"/>
</dbReference>
<dbReference type="NCBIfam" id="NF004320">
    <property type="entry name" value="PRK05715.1-2"/>
    <property type="match status" value="1"/>
</dbReference>
<keyword evidence="5 11" id="KW-0812">Transmembrane</keyword>
<evidence type="ECO:0000256" key="2">
    <source>
        <dbReference type="ARBA" id="ARBA00004141"/>
    </source>
</evidence>
<dbReference type="OrthoDB" id="9810120at2"/>
<keyword evidence="9 11" id="KW-0520">NAD</keyword>
<evidence type="ECO:0000256" key="10">
    <source>
        <dbReference type="ARBA" id="ARBA00023136"/>
    </source>
</evidence>
<evidence type="ECO:0000256" key="3">
    <source>
        <dbReference type="ARBA" id="ARBA00010519"/>
    </source>
</evidence>
<dbReference type="STRING" id="454006.SAMN05421825_0979"/>
<evidence type="ECO:0000256" key="11">
    <source>
        <dbReference type="HAMAP-Rule" id="MF_01456"/>
    </source>
</evidence>
<keyword evidence="6 11" id="KW-0874">Quinone</keyword>
<proteinExistence type="inferred from homology"/>
<evidence type="ECO:0000256" key="5">
    <source>
        <dbReference type="ARBA" id="ARBA00022692"/>
    </source>
</evidence>
<dbReference type="GO" id="GO:0042773">
    <property type="term" value="P:ATP synthesis coupled electron transport"/>
    <property type="evidence" value="ECO:0007669"/>
    <property type="project" value="InterPro"/>
</dbReference>
<comment type="function">
    <text evidence="1">NDH-1 shuttles electrons from NADH, via FMN and iron-sulfur (Fe-S) centers, to quinones in the respiratory chain. The immediate electron acceptor for the enzyme in this species is believed to be ubiquinone. Couples the redox reaction to proton translocation (for every two electrons transferred, four hydrogen ions are translocated across the cytoplasmic membrane), and thus conserves the redox energy in a proton gradient.</text>
</comment>
<dbReference type="AlphaFoldDB" id="A0A1G7I3Y8"/>
<accession>A0A1G7I3Y8</accession>
<dbReference type="GO" id="GO:0030964">
    <property type="term" value="C:NADH dehydrogenase complex"/>
    <property type="evidence" value="ECO:0007669"/>
    <property type="project" value="TreeGrafter"/>
</dbReference>
<dbReference type="NCBIfam" id="NF004321">
    <property type="entry name" value="PRK05715.1-3"/>
    <property type="match status" value="1"/>
</dbReference>
<dbReference type="InterPro" id="IPR039428">
    <property type="entry name" value="NUOK/Mnh_C1-like"/>
</dbReference>
<dbReference type="GO" id="GO:0005886">
    <property type="term" value="C:plasma membrane"/>
    <property type="evidence" value="ECO:0007669"/>
    <property type="project" value="UniProtKB-SubCell"/>
</dbReference>
<dbReference type="Pfam" id="PF00420">
    <property type="entry name" value="Oxidored_q2"/>
    <property type="match status" value="1"/>
</dbReference>
<dbReference type="PANTHER" id="PTHR11434:SF21">
    <property type="entry name" value="NADH DEHYDROGENASE SUBUNIT 4L-RELATED"/>
    <property type="match status" value="1"/>
</dbReference>
<keyword evidence="7 11" id="KW-1278">Translocase</keyword>
<keyword evidence="13" id="KW-1185">Reference proteome</keyword>
<feature type="transmembrane region" description="Helical" evidence="11">
    <location>
        <begin position="39"/>
        <end position="59"/>
    </location>
</feature>
<organism evidence="12 13">
    <name type="scientific">Epilithonimonas hungarica</name>
    <dbReference type="NCBI Taxonomy" id="454006"/>
    <lineage>
        <taxon>Bacteria</taxon>
        <taxon>Pseudomonadati</taxon>
        <taxon>Bacteroidota</taxon>
        <taxon>Flavobacteriia</taxon>
        <taxon>Flavobacteriales</taxon>
        <taxon>Weeksellaceae</taxon>
        <taxon>Chryseobacterium group</taxon>
        <taxon>Epilithonimonas</taxon>
    </lineage>
</organism>
<comment type="function">
    <text evidence="11">NDH-1 shuttles electrons from NADH, via FMN and iron-sulfur (Fe-S) centers, to quinones in the respiratory chain. The immediate electron acceptor for the enzyme in this species is believed to be a menaquinone. Couples the redox reaction to proton translocation (for every two electrons transferred, four hydrogen ions are translocated across the cytoplasmic membrane), and thus conserves the redox energy in a proton gradient.</text>
</comment>
<evidence type="ECO:0000256" key="1">
    <source>
        <dbReference type="ARBA" id="ARBA00002378"/>
    </source>
</evidence>
<keyword evidence="11" id="KW-1003">Cell membrane</keyword>
<dbReference type="PANTHER" id="PTHR11434">
    <property type="entry name" value="NADH-UBIQUINONE OXIDOREDUCTASE SUBUNIT ND4L"/>
    <property type="match status" value="1"/>
</dbReference>
<reference evidence="13" key="1">
    <citation type="submission" date="2016-10" db="EMBL/GenBank/DDBJ databases">
        <authorList>
            <person name="Varghese N."/>
            <person name="Submissions S."/>
        </authorList>
    </citation>
    <scope>NUCLEOTIDE SEQUENCE [LARGE SCALE GENOMIC DNA]</scope>
    <source>
        <strain evidence="13">DSM 19684</strain>
    </source>
</reference>
<feature type="transmembrane region" description="Helical" evidence="11">
    <location>
        <begin position="71"/>
        <end position="94"/>
    </location>
</feature>
<feature type="transmembrane region" description="Helical" evidence="11">
    <location>
        <begin position="16"/>
        <end position="34"/>
    </location>
</feature>
<keyword evidence="10 11" id="KW-0472">Membrane</keyword>
<comment type="similarity">
    <text evidence="3 11">Belongs to the complex I subunit 4L family.</text>
</comment>
<name>A0A1G7I3Y8_9FLAO</name>
<dbReference type="RefSeq" id="WP_027384481.1">
    <property type="nucleotide sequence ID" value="NZ_FNBH01000001.1"/>
</dbReference>
<dbReference type="Proteomes" id="UP000199203">
    <property type="component" value="Unassembled WGS sequence"/>
</dbReference>
<keyword evidence="4 11" id="KW-0813">Transport</keyword>
<keyword evidence="8 11" id="KW-1133">Transmembrane helix</keyword>
<comment type="subunit">
    <text evidence="11">NDH-1 is composed of 14 different subunits. Subunits NuoA, H, J, K, L, M, N constitute the membrane sector of the complex.</text>
</comment>
<comment type="subcellular location">
    <subcellularLocation>
        <location evidence="11">Cell membrane</location>
        <topology evidence="11">Multi-pass membrane protein</topology>
    </subcellularLocation>
    <subcellularLocation>
        <location evidence="2">Membrane</location>
        <topology evidence="2">Multi-pass membrane protein</topology>
    </subcellularLocation>
</comment>
<evidence type="ECO:0000313" key="12">
    <source>
        <dbReference type="EMBL" id="SDF07323.1"/>
    </source>
</evidence>
<dbReference type="Gene3D" id="1.10.287.3510">
    <property type="match status" value="1"/>
</dbReference>
<evidence type="ECO:0000313" key="13">
    <source>
        <dbReference type="Proteomes" id="UP000199203"/>
    </source>
</evidence>
<protein>
    <recommendedName>
        <fullName evidence="11">NADH-quinone oxidoreductase subunit K</fullName>
        <ecNumber evidence="11">7.1.1.-</ecNumber>
    </recommendedName>
    <alternativeName>
        <fullName evidence="11">NADH dehydrogenase I subunit K</fullName>
    </alternativeName>
    <alternativeName>
        <fullName evidence="11">NDH-1 subunit K</fullName>
    </alternativeName>
</protein>
<dbReference type="GO" id="GO:0050136">
    <property type="term" value="F:NADH dehydrogenase (quinone) (non-electrogenic) activity"/>
    <property type="evidence" value="ECO:0007669"/>
    <property type="project" value="UniProtKB-UniRule"/>
</dbReference>